<keyword evidence="7 12" id="KW-0812">Transmembrane</keyword>
<evidence type="ECO:0000256" key="2">
    <source>
        <dbReference type="ARBA" id="ARBA00004117"/>
    </source>
</evidence>
<dbReference type="InterPro" id="IPR013556">
    <property type="entry name" value="Flag_M-ring_C"/>
</dbReference>
<evidence type="ECO:0000256" key="1">
    <source>
        <dbReference type="ARBA" id="ARBA00003820"/>
    </source>
</evidence>
<evidence type="ECO:0000256" key="10">
    <source>
        <dbReference type="ARBA" id="ARBA00023143"/>
    </source>
</evidence>
<accession>A0A160SWP1</accession>
<evidence type="ECO:0000259" key="13">
    <source>
        <dbReference type="Pfam" id="PF01514"/>
    </source>
</evidence>
<feature type="domain" description="Flagellar M-ring C-terminal" evidence="14">
    <location>
        <begin position="353"/>
        <end position="438"/>
    </location>
</feature>
<gene>
    <name evidence="15" type="primary">fliF</name>
    <name evidence="15" type="ORF">BTSPAZIEG_0043</name>
</gene>
<dbReference type="AlphaFoldDB" id="A0A160SWP1"/>
<keyword evidence="15" id="KW-0969">Cilium</keyword>
<evidence type="ECO:0000256" key="12">
    <source>
        <dbReference type="SAM" id="Phobius"/>
    </source>
</evidence>
<dbReference type="InterPro" id="IPR045851">
    <property type="entry name" value="AMP-bd_C_sf"/>
</dbReference>
<dbReference type="NCBIfam" id="TIGR00206">
    <property type="entry name" value="fliF"/>
    <property type="match status" value="1"/>
</dbReference>
<keyword evidence="15" id="KW-0966">Cell projection</keyword>
<dbReference type="GO" id="GO:0071973">
    <property type="term" value="P:bacterial-type flagellum-dependent cell motility"/>
    <property type="evidence" value="ECO:0007669"/>
    <property type="project" value="InterPro"/>
</dbReference>
<evidence type="ECO:0000256" key="6">
    <source>
        <dbReference type="ARBA" id="ARBA00022475"/>
    </source>
</evidence>
<dbReference type="GO" id="GO:0009431">
    <property type="term" value="C:bacterial-type flagellum basal body, MS ring"/>
    <property type="evidence" value="ECO:0007669"/>
    <property type="project" value="InterPro"/>
</dbReference>
<keyword evidence="15" id="KW-0282">Flagellum</keyword>
<dbReference type="EMBL" id="LN890285">
    <property type="protein sequence ID" value="CUR53028.1"/>
    <property type="molecule type" value="Genomic_DNA"/>
</dbReference>
<dbReference type="RefSeq" id="WP_075472307.1">
    <property type="nucleotide sequence ID" value="NZ_LN890285.1"/>
</dbReference>
<evidence type="ECO:0000256" key="9">
    <source>
        <dbReference type="ARBA" id="ARBA00023136"/>
    </source>
</evidence>
<keyword evidence="10" id="KW-0975">Bacterial flagellum</keyword>
<organism evidence="15 16">
    <name type="scientific">Buchnera aphidicola subsp. Tuberolachnus salignus</name>
    <dbReference type="NCBI Taxonomy" id="98804"/>
    <lineage>
        <taxon>Bacteria</taxon>
        <taxon>Pseudomonadati</taxon>
        <taxon>Pseudomonadota</taxon>
        <taxon>Gammaproteobacteria</taxon>
        <taxon>Enterobacterales</taxon>
        <taxon>Erwiniaceae</taxon>
        <taxon>Buchnera</taxon>
    </lineage>
</organism>
<feature type="transmembrane region" description="Helical" evidence="12">
    <location>
        <begin position="27"/>
        <end position="48"/>
    </location>
</feature>
<dbReference type="InterPro" id="IPR006182">
    <property type="entry name" value="FliF_N_dom"/>
</dbReference>
<protein>
    <recommendedName>
        <fullName evidence="5">Flagellar M-ring protein</fullName>
    </recommendedName>
</protein>
<comment type="subcellular location">
    <subcellularLocation>
        <location evidence="2">Bacterial flagellum basal body</location>
    </subcellularLocation>
    <subcellularLocation>
        <location evidence="3">Cell membrane</location>
        <topology evidence="3">Multi-pass membrane protein</topology>
    </subcellularLocation>
</comment>
<reference evidence="16" key="1">
    <citation type="submission" date="2015-10" db="EMBL/GenBank/DDBJ databases">
        <authorList>
            <person name="Manzano-Marin A."/>
            <person name="Manzano-Marin A."/>
        </authorList>
    </citation>
    <scope>NUCLEOTIDE SEQUENCE [LARGE SCALE GENOMIC DNA]</scope>
    <source>
        <strain evidence="16">BTs</strain>
    </source>
</reference>
<dbReference type="STRING" id="98804.BTSPAZIEG_0043"/>
<evidence type="ECO:0000256" key="3">
    <source>
        <dbReference type="ARBA" id="ARBA00004651"/>
    </source>
</evidence>
<keyword evidence="8 12" id="KW-1133">Transmembrane helix</keyword>
<dbReference type="GO" id="GO:0003774">
    <property type="term" value="F:cytoskeletal motor activity"/>
    <property type="evidence" value="ECO:0007669"/>
    <property type="project" value="InterPro"/>
</dbReference>
<feature type="transmembrane region" description="Helical" evidence="12">
    <location>
        <begin position="449"/>
        <end position="478"/>
    </location>
</feature>
<evidence type="ECO:0000256" key="8">
    <source>
        <dbReference type="ARBA" id="ARBA00022989"/>
    </source>
</evidence>
<comment type="similarity">
    <text evidence="4">Belongs to the FliF family.</text>
</comment>
<keyword evidence="6" id="KW-1003">Cell membrane</keyword>
<dbReference type="InterPro" id="IPR000067">
    <property type="entry name" value="FlgMring_FliF"/>
</dbReference>
<name>A0A160SWP1_BUCTT</name>
<dbReference type="Proteomes" id="UP000243633">
    <property type="component" value="Chromosome 1"/>
</dbReference>
<comment type="function">
    <text evidence="1">The M ring may be actively involved in energy transduction.</text>
</comment>
<dbReference type="InterPro" id="IPR043427">
    <property type="entry name" value="YscJ/FliF"/>
</dbReference>
<evidence type="ECO:0000313" key="16">
    <source>
        <dbReference type="Proteomes" id="UP000243633"/>
    </source>
</evidence>
<keyword evidence="16" id="KW-1185">Reference proteome</keyword>
<evidence type="ECO:0000256" key="7">
    <source>
        <dbReference type="ARBA" id="ARBA00022692"/>
    </source>
</evidence>
<dbReference type="Gene3D" id="3.30.300.30">
    <property type="match status" value="1"/>
</dbReference>
<dbReference type="PANTHER" id="PTHR30046:SF0">
    <property type="entry name" value="FLAGELLAR M-RING PROTEIN"/>
    <property type="match status" value="1"/>
</dbReference>
<dbReference type="Pfam" id="PF01514">
    <property type="entry name" value="YscJ_FliF"/>
    <property type="match status" value="1"/>
</dbReference>
<proteinExistence type="inferred from homology"/>
<dbReference type="PRINTS" id="PR01009">
    <property type="entry name" value="FLGMRINGFLIF"/>
</dbReference>
<dbReference type="Pfam" id="PF08345">
    <property type="entry name" value="YscJ_FliF_C"/>
    <property type="match status" value="1"/>
</dbReference>
<sequence>MINFKNLFFINIKKYYNNFIVFFLKNIQFFLIFLTSFFTIIIVSFFWFRADNYKILYKNLTDIEGSEIIKKLVKLKIPYKLEEKTGSILVPKKKFQTIRFELADQKNFFKKIHGFEILDKEKFGISQFNETINYQRGLEGELSETLQLMYPIKNARIHLSLPKESDFFEKKKKPSASVLLSLNSKKELDHLQISSIVQFISNSVPGLTYNDIVIVDQFGHMLNTIFPNLKNNDLFYFKKLYNLQIEKKFKNYLIKILKSLFGEKNFIVQVIVETKNFLPLQSKKKNVSFNHKKRHPNLLTLVPDYLNNFNLSQNASIYNNKNLLNRKEFQNSKNFFENLKIFNKKKTNFFLKKIQTNKQKKNNYISYLYNKNNLQNNIVIDDIEKLSIKIVLNYYKNSQGDLVPFTNLELQTIKNFITSIVPFSASRGDTIKILNTLFFKKKISTFTKIFLFLKNVFFANSIIIIFFLTLIIIFYFFYHKILKVFLKVFKIKNKTQVLDVSQNSKKIFQKSNDVNILKKENVQNSHDKVLEMKNKILQMNSETIAKIIRVWFKKMDN</sequence>
<evidence type="ECO:0000259" key="14">
    <source>
        <dbReference type="Pfam" id="PF08345"/>
    </source>
</evidence>
<evidence type="ECO:0000256" key="5">
    <source>
        <dbReference type="ARBA" id="ARBA00017949"/>
    </source>
</evidence>
<evidence type="ECO:0000256" key="4">
    <source>
        <dbReference type="ARBA" id="ARBA00007971"/>
    </source>
</evidence>
<keyword evidence="9 12" id="KW-0472">Membrane</keyword>
<evidence type="ECO:0000313" key="15">
    <source>
        <dbReference type="EMBL" id="CUR53028.1"/>
    </source>
</evidence>
<feature type="domain" description="Flagellar M-ring N-terminal" evidence="13">
    <location>
        <begin position="50"/>
        <end position="223"/>
    </location>
</feature>
<dbReference type="PANTHER" id="PTHR30046">
    <property type="entry name" value="FLAGELLAR M-RING PROTEIN"/>
    <property type="match status" value="1"/>
</dbReference>
<dbReference type="PATRIC" id="fig|98804.3.peg.36"/>
<dbReference type="GO" id="GO:0005886">
    <property type="term" value="C:plasma membrane"/>
    <property type="evidence" value="ECO:0007669"/>
    <property type="project" value="UniProtKB-SubCell"/>
</dbReference>
<evidence type="ECO:0000256" key="11">
    <source>
        <dbReference type="ARBA" id="ARBA00025936"/>
    </source>
</evidence>
<comment type="subunit">
    <text evidence="11">The basal body constitutes a major portion of the flagellar organelle and consists of four rings (L,P,S, and M) mounted on a central rod. The M ring is integral to the inner membrane of the cell and may be connected to the flagellar rod via the S ring. The S (supramembrane ring) lies just distal to the M ring. The L and P rings lie in the outer membrane and the periplasmic space, respectively.</text>
</comment>